<evidence type="ECO:0000256" key="1">
    <source>
        <dbReference type="ARBA" id="ARBA00009437"/>
    </source>
</evidence>
<keyword evidence="4" id="KW-0804">Transcription</keyword>
<dbReference type="InterPro" id="IPR005119">
    <property type="entry name" value="LysR_subst-bd"/>
</dbReference>
<keyword evidence="2" id="KW-0805">Transcription regulation</keyword>
<dbReference type="GO" id="GO:0003700">
    <property type="term" value="F:DNA-binding transcription factor activity"/>
    <property type="evidence" value="ECO:0007669"/>
    <property type="project" value="InterPro"/>
</dbReference>
<evidence type="ECO:0000256" key="3">
    <source>
        <dbReference type="ARBA" id="ARBA00023125"/>
    </source>
</evidence>
<dbReference type="PROSITE" id="PS50931">
    <property type="entry name" value="HTH_LYSR"/>
    <property type="match status" value="1"/>
</dbReference>
<dbReference type="PANTHER" id="PTHR30126">
    <property type="entry name" value="HTH-TYPE TRANSCRIPTIONAL REGULATOR"/>
    <property type="match status" value="1"/>
</dbReference>
<organism evidence="6 7">
    <name type="scientific">Dyella choica</name>
    <dbReference type="NCBI Taxonomy" id="1927959"/>
    <lineage>
        <taxon>Bacteria</taxon>
        <taxon>Pseudomonadati</taxon>
        <taxon>Pseudomonadota</taxon>
        <taxon>Gammaproteobacteria</taxon>
        <taxon>Lysobacterales</taxon>
        <taxon>Rhodanobacteraceae</taxon>
        <taxon>Dyella</taxon>
    </lineage>
</organism>
<evidence type="ECO:0000256" key="4">
    <source>
        <dbReference type="ARBA" id="ARBA00023163"/>
    </source>
</evidence>
<dbReference type="AlphaFoldDB" id="A0A432MA93"/>
<dbReference type="Gene3D" id="1.10.10.10">
    <property type="entry name" value="Winged helix-like DNA-binding domain superfamily/Winged helix DNA-binding domain"/>
    <property type="match status" value="1"/>
</dbReference>
<dbReference type="InterPro" id="IPR036390">
    <property type="entry name" value="WH_DNA-bd_sf"/>
</dbReference>
<keyword evidence="3" id="KW-0238">DNA-binding</keyword>
<evidence type="ECO:0000313" key="6">
    <source>
        <dbReference type="EMBL" id="RUL79639.1"/>
    </source>
</evidence>
<accession>A0A432MA93</accession>
<dbReference type="SUPFAM" id="SSF46785">
    <property type="entry name" value="Winged helix' DNA-binding domain"/>
    <property type="match status" value="1"/>
</dbReference>
<dbReference type="InterPro" id="IPR000847">
    <property type="entry name" value="LysR_HTH_N"/>
</dbReference>
<proteinExistence type="inferred from homology"/>
<gene>
    <name evidence="6" type="ORF">EKH80_00040</name>
</gene>
<evidence type="ECO:0000313" key="7">
    <source>
        <dbReference type="Proteomes" id="UP000274358"/>
    </source>
</evidence>
<comment type="similarity">
    <text evidence="1">Belongs to the LysR transcriptional regulatory family.</text>
</comment>
<dbReference type="RefSeq" id="WP_126682692.1">
    <property type="nucleotide sequence ID" value="NZ_RYYV01000001.1"/>
</dbReference>
<dbReference type="Gene3D" id="3.40.190.290">
    <property type="match status" value="1"/>
</dbReference>
<dbReference type="Pfam" id="PF03466">
    <property type="entry name" value="LysR_substrate"/>
    <property type="match status" value="1"/>
</dbReference>
<name>A0A432MA93_9GAMM</name>
<dbReference type="Proteomes" id="UP000274358">
    <property type="component" value="Unassembled WGS sequence"/>
</dbReference>
<keyword evidence="7" id="KW-1185">Reference proteome</keyword>
<protein>
    <submittedName>
        <fullName evidence="6">LysR family transcriptional regulator</fullName>
    </submittedName>
</protein>
<evidence type="ECO:0000259" key="5">
    <source>
        <dbReference type="PROSITE" id="PS50931"/>
    </source>
</evidence>
<dbReference type="GO" id="GO:0000976">
    <property type="term" value="F:transcription cis-regulatory region binding"/>
    <property type="evidence" value="ECO:0007669"/>
    <property type="project" value="TreeGrafter"/>
</dbReference>
<comment type="caution">
    <text evidence="6">The sequence shown here is derived from an EMBL/GenBank/DDBJ whole genome shotgun (WGS) entry which is preliminary data.</text>
</comment>
<dbReference type="FunFam" id="1.10.10.10:FF:000001">
    <property type="entry name" value="LysR family transcriptional regulator"/>
    <property type="match status" value="1"/>
</dbReference>
<evidence type="ECO:0000256" key="2">
    <source>
        <dbReference type="ARBA" id="ARBA00023015"/>
    </source>
</evidence>
<sequence>MQLRYLKTFIAVATTLNFTRAAERVHLAQSSVTEQIQALEADLGAMLLDRSNRQLRLTAAGQQLLEYAQALLDLADEARAAVADAAKLPRGRLTIGGLETLCATRLSPLLAHFAQAHPSIELQLKASGSGELRNALRSAAMDVCFAFSTLDEGEELQSEIIGSERLVIIVPPGHRLARATEVGPGDIAKEPFLVTEQGCVYRHMFDTAFSAQRPRIAAEVASLAAIRSLVEAGMGCALLPEVALAGSNSAVHRLTWHGDMQTVPVMMVWRHRRVQPPALKLFLDEARASFATLTPADARRPRAAQSR</sequence>
<dbReference type="SUPFAM" id="SSF53850">
    <property type="entry name" value="Periplasmic binding protein-like II"/>
    <property type="match status" value="1"/>
</dbReference>
<dbReference type="CDD" id="cd05466">
    <property type="entry name" value="PBP2_LTTR_substrate"/>
    <property type="match status" value="1"/>
</dbReference>
<dbReference type="OrthoDB" id="646694at2"/>
<dbReference type="PANTHER" id="PTHR30126:SF39">
    <property type="entry name" value="HTH-TYPE TRANSCRIPTIONAL REGULATOR CYSL"/>
    <property type="match status" value="1"/>
</dbReference>
<reference evidence="6 7" key="1">
    <citation type="submission" date="2018-12" db="EMBL/GenBank/DDBJ databases">
        <title>Dyella dinghuensis sp. nov. DHOA06 and Dyella choica sp. nov. 4M-K27, isolated from forest soil.</title>
        <authorList>
            <person name="Qiu L.-H."/>
            <person name="Gao Z.-H."/>
        </authorList>
    </citation>
    <scope>NUCLEOTIDE SEQUENCE [LARGE SCALE GENOMIC DNA]</scope>
    <source>
        <strain evidence="6 7">4M-K27</strain>
    </source>
</reference>
<feature type="domain" description="HTH lysR-type" evidence="5">
    <location>
        <begin position="1"/>
        <end position="58"/>
    </location>
</feature>
<dbReference type="EMBL" id="RYYV01000001">
    <property type="protein sequence ID" value="RUL79639.1"/>
    <property type="molecule type" value="Genomic_DNA"/>
</dbReference>
<dbReference type="Pfam" id="PF00126">
    <property type="entry name" value="HTH_1"/>
    <property type="match status" value="1"/>
</dbReference>
<dbReference type="PRINTS" id="PR00039">
    <property type="entry name" value="HTHLYSR"/>
</dbReference>
<dbReference type="InterPro" id="IPR036388">
    <property type="entry name" value="WH-like_DNA-bd_sf"/>
</dbReference>